<accession>X1TL60</accession>
<evidence type="ECO:0000313" key="1">
    <source>
        <dbReference type="EMBL" id="GAJ05979.1"/>
    </source>
</evidence>
<gene>
    <name evidence="1" type="ORF">S12H4_50443</name>
</gene>
<protein>
    <submittedName>
        <fullName evidence="1">Uncharacterized protein</fullName>
    </submittedName>
</protein>
<feature type="non-terminal residue" evidence="1">
    <location>
        <position position="48"/>
    </location>
</feature>
<proteinExistence type="predicted"/>
<sequence>MSHLYTSAAGSIPGFPGAIFRAHDPIPVEECDIGASAPTVEDIANHSH</sequence>
<organism evidence="1">
    <name type="scientific">marine sediment metagenome</name>
    <dbReference type="NCBI Taxonomy" id="412755"/>
    <lineage>
        <taxon>unclassified sequences</taxon>
        <taxon>metagenomes</taxon>
        <taxon>ecological metagenomes</taxon>
    </lineage>
</organism>
<comment type="caution">
    <text evidence="1">The sequence shown here is derived from an EMBL/GenBank/DDBJ whole genome shotgun (WGS) entry which is preliminary data.</text>
</comment>
<reference evidence="1" key="1">
    <citation type="journal article" date="2014" name="Front. Microbiol.">
        <title>High frequency of phylogenetically diverse reductive dehalogenase-homologous genes in deep subseafloor sedimentary metagenomes.</title>
        <authorList>
            <person name="Kawai M."/>
            <person name="Futagami T."/>
            <person name="Toyoda A."/>
            <person name="Takaki Y."/>
            <person name="Nishi S."/>
            <person name="Hori S."/>
            <person name="Arai W."/>
            <person name="Tsubouchi T."/>
            <person name="Morono Y."/>
            <person name="Uchiyama I."/>
            <person name="Ito T."/>
            <person name="Fujiyama A."/>
            <person name="Inagaki F."/>
            <person name="Takami H."/>
        </authorList>
    </citation>
    <scope>NUCLEOTIDE SEQUENCE</scope>
    <source>
        <strain evidence="1">Expedition CK06-06</strain>
    </source>
</reference>
<name>X1TL60_9ZZZZ</name>
<dbReference type="EMBL" id="BARW01031768">
    <property type="protein sequence ID" value="GAJ05979.1"/>
    <property type="molecule type" value="Genomic_DNA"/>
</dbReference>
<dbReference type="AlphaFoldDB" id="X1TL60"/>